<feature type="compositionally biased region" description="Basic and acidic residues" evidence="1">
    <location>
        <begin position="23"/>
        <end position="32"/>
    </location>
</feature>
<keyword evidence="2" id="KW-1133">Transmembrane helix</keyword>
<evidence type="ECO:0000256" key="1">
    <source>
        <dbReference type="SAM" id="MobiDB-lite"/>
    </source>
</evidence>
<feature type="compositionally biased region" description="Acidic residues" evidence="1">
    <location>
        <begin position="1"/>
        <end position="10"/>
    </location>
</feature>
<protein>
    <submittedName>
        <fullName evidence="3">Uncharacterized protein</fullName>
    </submittedName>
</protein>
<reference evidence="3" key="1">
    <citation type="submission" date="2018-05" db="EMBL/GenBank/DDBJ databases">
        <authorList>
            <person name="Lanie J.A."/>
            <person name="Ng W.-L."/>
            <person name="Kazmierczak K.M."/>
            <person name="Andrzejewski T.M."/>
            <person name="Davidsen T.M."/>
            <person name="Wayne K.J."/>
            <person name="Tettelin H."/>
            <person name="Glass J.I."/>
            <person name="Rusch D."/>
            <person name="Podicherti R."/>
            <person name="Tsui H.-C.T."/>
            <person name="Winkler M.E."/>
        </authorList>
    </citation>
    <scope>NUCLEOTIDE SEQUENCE</scope>
</reference>
<dbReference type="EMBL" id="UINC01098025">
    <property type="protein sequence ID" value="SVC56219.1"/>
    <property type="molecule type" value="Genomic_DNA"/>
</dbReference>
<feature type="transmembrane region" description="Helical" evidence="2">
    <location>
        <begin position="142"/>
        <end position="164"/>
    </location>
</feature>
<dbReference type="AlphaFoldDB" id="A0A382N4W5"/>
<organism evidence="3">
    <name type="scientific">marine metagenome</name>
    <dbReference type="NCBI Taxonomy" id="408172"/>
    <lineage>
        <taxon>unclassified sequences</taxon>
        <taxon>metagenomes</taxon>
        <taxon>ecological metagenomes</taxon>
    </lineage>
</organism>
<gene>
    <name evidence="3" type="ORF">METZ01_LOCUS309073</name>
</gene>
<feature type="region of interest" description="Disordered" evidence="1">
    <location>
        <begin position="1"/>
        <end position="32"/>
    </location>
</feature>
<accession>A0A382N4W5</accession>
<keyword evidence="2" id="KW-0472">Membrane</keyword>
<name>A0A382N4W5_9ZZZZ</name>
<proteinExistence type="predicted"/>
<evidence type="ECO:0000256" key="2">
    <source>
        <dbReference type="SAM" id="Phobius"/>
    </source>
</evidence>
<keyword evidence="2" id="KW-0812">Transmembrane</keyword>
<sequence length="352" mass="36911">MPGDPEEMIQGDDVTGGSESPILDDHGHEGVAPEEIKQDVDKIDFTAEGETLGYISLDQARVLALRLAREDPDAYGTGYAGIDLAWEITNAEDGEDYYQIRISFRPVRNFSGEAGTELFTIDKLGVLESRQVLTFPSPRRRLLAGGLALGGIVSVVAIVVILFVSGVFSSGLTGQAAGVVAPKEGTSQVLIPEESVTITSAMGDVKINVPAGAVATGATLNYVPVTPVEIPPLAPGFIATNKVFDIKITDATGSPSEIIAPINISIGLDLAIVALADKDPSRILMQHHDGTDWQGLDTKVDLSTLIASAEVMDFSPFALTIKELESVPVFSGSVGNAPTAIPAPTPIPTPTP</sequence>
<feature type="non-terminal residue" evidence="3">
    <location>
        <position position="352"/>
    </location>
</feature>
<evidence type="ECO:0000313" key="3">
    <source>
        <dbReference type="EMBL" id="SVC56219.1"/>
    </source>
</evidence>